<dbReference type="EMBL" id="JAWRVI010000071">
    <property type="protein sequence ID" value="KAK4081863.1"/>
    <property type="molecule type" value="Genomic_DNA"/>
</dbReference>
<reference evidence="7 8" key="1">
    <citation type="journal article" date="2024" name="Microbiol. Resour. Announc.">
        <title>Genome annotations for the ascomycete fungi Trichoderma harzianum, Trichoderma aggressivum, and Purpureocillium lilacinum.</title>
        <authorList>
            <person name="Beijen E.P.W."/>
            <person name="Ohm R.A."/>
        </authorList>
    </citation>
    <scope>NUCLEOTIDE SEQUENCE [LARGE SCALE GENOMIC DNA]</scope>
    <source>
        <strain evidence="7 8">CBS 150709</strain>
    </source>
</reference>
<evidence type="ECO:0000313" key="8">
    <source>
        <dbReference type="Proteomes" id="UP001287286"/>
    </source>
</evidence>
<keyword evidence="8" id="KW-1185">Reference proteome</keyword>
<dbReference type="Pfam" id="PF08637">
    <property type="entry name" value="NCA2"/>
    <property type="match status" value="1"/>
</dbReference>
<evidence type="ECO:0000256" key="1">
    <source>
        <dbReference type="ARBA" id="ARBA00004225"/>
    </source>
</evidence>
<accession>A0ABR0BJS4</accession>
<feature type="compositionally biased region" description="Low complexity" evidence="6">
    <location>
        <begin position="109"/>
        <end position="125"/>
    </location>
</feature>
<evidence type="ECO:0000256" key="2">
    <source>
        <dbReference type="ARBA" id="ARBA00022692"/>
    </source>
</evidence>
<dbReference type="PANTHER" id="PTHR28234">
    <property type="entry name" value="NUCLEAR CONTROL OF ATPASE PROTEIN 2"/>
    <property type="match status" value="1"/>
</dbReference>
<comment type="caution">
    <text evidence="7">The sequence shown here is derived from an EMBL/GenBank/DDBJ whole genome shotgun (WGS) entry which is preliminary data.</text>
</comment>
<sequence>MPASDPNTRERARTSDGLNCRRRDSCVATISSATAPKRARLETTADLSGHAGRSLNDLVGASPSTDSSPTVQIICDAPVGQRPPPPPDASSGPPPSVRPRRAPWCHNPSRATRSSSSSRELCRPSTHASLIPLPRNSRAPLGQPGPCPRMRLCFTTTLTSATASAGPMHMSRLLAWACDPTPLTTSYHDARLRLLAPPHSQVRRLDAYLDRLPVLSEGSSDDGASEGEEHGFAVAVADAAAASRLEQLLRIVQSLSTTSSSQPLLPASRVRTLLIQSGIPSAKSRLEEPDAARAAYTESKSAYENEIEWLLVTKATVQVYGAILNNLLERIIPLSDDIWYWSEVLNSYTYSSLYTVQTSPLRLWAWTQDVYVASKTRMRSMSVRDAPADIVDSTASGMSQQWKQFYGIVRDTIRERSFANIQRKVLSPLALCRAEARHKQAQLKKLREITASGLGVLIDEGLQLGHDDEKAEVHDHQDLKGVVERSVALMDVVLKEVCTLDVNIDDFEDKVFAGVEEDPELSVHLEDSVTPDRPAVLARRLLRIMDRTLPEHFNAMQSLAQANGRPPRIVRYWLPAAVGVLSSTTVLRILVNRKADIIDWITGFGQTVRDFWFNWVVQPLAKVIKTIRHDETSEIAIMSRDSLKADRESLERMVVDFAVDKPHFAAEASSLSDAQIAEIRTKVAEGDVTPVLRAYEKDLKSPLMGAVRGDLVRSLLIQVQKTKVDLEVAMTGIDSLLKSQELVFGFVGLTPGILVSIGVMQYLRGVLGGRSWHRQERKAGRVVRILRNIDRILSEARPTENNVLSYKDHGLLLCEVHVLRDLAGKLMPRDIRKEFLEDLDDLANIKGIQVQAKALDRIRWAYARWLK</sequence>
<evidence type="ECO:0000256" key="4">
    <source>
        <dbReference type="ARBA" id="ARBA00023128"/>
    </source>
</evidence>
<comment type="subcellular location">
    <subcellularLocation>
        <location evidence="1">Mitochondrion membrane</location>
        <topology evidence="1">Multi-pass membrane protein</topology>
    </subcellularLocation>
</comment>
<evidence type="ECO:0000313" key="7">
    <source>
        <dbReference type="EMBL" id="KAK4081863.1"/>
    </source>
</evidence>
<dbReference type="Proteomes" id="UP001287286">
    <property type="component" value="Unassembled WGS sequence"/>
</dbReference>
<dbReference type="PANTHER" id="PTHR28234:SF1">
    <property type="entry name" value="NUCLEAR CONTROL OF ATPASE PROTEIN 2"/>
    <property type="match status" value="1"/>
</dbReference>
<gene>
    <name evidence="7" type="ORF">Purlil1_11550</name>
</gene>
<name>A0ABR0BJS4_PURLI</name>
<protein>
    <recommendedName>
        <fullName evidence="9">ATP synthase regulation protein NCA2</fullName>
    </recommendedName>
</protein>
<feature type="compositionally biased region" description="Pro residues" evidence="6">
    <location>
        <begin position="81"/>
        <end position="97"/>
    </location>
</feature>
<keyword evidence="3" id="KW-1133">Transmembrane helix</keyword>
<organism evidence="7 8">
    <name type="scientific">Purpureocillium lilacinum</name>
    <name type="common">Paecilomyces lilacinus</name>
    <dbReference type="NCBI Taxonomy" id="33203"/>
    <lineage>
        <taxon>Eukaryota</taxon>
        <taxon>Fungi</taxon>
        <taxon>Dikarya</taxon>
        <taxon>Ascomycota</taxon>
        <taxon>Pezizomycotina</taxon>
        <taxon>Sordariomycetes</taxon>
        <taxon>Hypocreomycetidae</taxon>
        <taxon>Hypocreales</taxon>
        <taxon>Ophiocordycipitaceae</taxon>
        <taxon>Purpureocillium</taxon>
    </lineage>
</organism>
<evidence type="ECO:0000256" key="5">
    <source>
        <dbReference type="ARBA" id="ARBA00023136"/>
    </source>
</evidence>
<evidence type="ECO:0008006" key="9">
    <source>
        <dbReference type="Google" id="ProtNLM"/>
    </source>
</evidence>
<dbReference type="InterPro" id="IPR013946">
    <property type="entry name" value="NCA2-like"/>
</dbReference>
<evidence type="ECO:0000256" key="3">
    <source>
        <dbReference type="ARBA" id="ARBA00022989"/>
    </source>
</evidence>
<proteinExistence type="predicted"/>
<feature type="region of interest" description="Disordered" evidence="6">
    <location>
        <begin position="31"/>
        <end position="144"/>
    </location>
</feature>
<evidence type="ECO:0000256" key="6">
    <source>
        <dbReference type="SAM" id="MobiDB-lite"/>
    </source>
</evidence>
<keyword evidence="4" id="KW-0496">Mitochondrion</keyword>
<feature type="compositionally biased region" description="Polar residues" evidence="6">
    <location>
        <begin position="62"/>
        <end position="71"/>
    </location>
</feature>
<keyword evidence="5" id="KW-0472">Membrane</keyword>
<keyword evidence="2" id="KW-0812">Transmembrane</keyword>